<dbReference type="STRING" id="2512241.A0A553I7T9"/>
<evidence type="ECO:0000256" key="2">
    <source>
        <dbReference type="SAM" id="Phobius"/>
    </source>
</evidence>
<keyword evidence="2" id="KW-0812">Transmembrane</keyword>
<dbReference type="GO" id="GO:0016020">
    <property type="term" value="C:membrane"/>
    <property type="evidence" value="ECO:0007669"/>
    <property type="project" value="UniProtKB-SubCell"/>
</dbReference>
<dbReference type="AlphaFoldDB" id="A0A553I7T9"/>
<feature type="transmembrane region" description="Helical" evidence="2">
    <location>
        <begin position="21"/>
        <end position="40"/>
    </location>
</feature>
<dbReference type="PANTHER" id="PTHR37451:SF3">
    <property type="entry name" value="MARVEL DOMAIN-CONTAINING PROTEIN"/>
    <property type="match status" value="1"/>
</dbReference>
<feature type="compositionally biased region" description="Basic and acidic residues" evidence="1">
    <location>
        <begin position="188"/>
        <end position="204"/>
    </location>
</feature>
<feature type="compositionally biased region" description="Polar residues" evidence="1">
    <location>
        <begin position="218"/>
        <end position="228"/>
    </location>
</feature>
<reference evidence="4" key="1">
    <citation type="submission" date="2019-06" db="EMBL/GenBank/DDBJ databases">
        <title>Draft genome sequence of the griseofulvin-producing fungus Xylaria cubensis strain G536.</title>
        <authorList>
            <person name="Mead M.E."/>
            <person name="Raja H.A."/>
            <person name="Steenwyk J.L."/>
            <person name="Knowles S.L."/>
            <person name="Oberlies N.H."/>
            <person name="Rokas A."/>
        </authorList>
    </citation>
    <scope>NUCLEOTIDE SEQUENCE [LARGE SCALE GENOMIC DNA]</scope>
    <source>
        <strain evidence="4">G536</strain>
    </source>
</reference>
<evidence type="ECO:0000256" key="1">
    <source>
        <dbReference type="SAM" id="MobiDB-lite"/>
    </source>
</evidence>
<keyword evidence="2" id="KW-0472">Membrane</keyword>
<feature type="transmembrane region" description="Helical" evidence="2">
    <location>
        <begin position="82"/>
        <end position="102"/>
    </location>
</feature>
<evidence type="ECO:0008006" key="5">
    <source>
        <dbReference type="Google" id="ProtNLM"/>
    </source>
</evidence>
<sequence length="291" mass="32107">MALSESLNINPDRIPNIKGGLHIAQLVLALTIFILEIVLFRADGAKINGNNAWPFGLCFLSIPAWIYLALSPRYERTRRVANPNVMLVIDSIFAIFWLSAFASQAAYNTANSCGKACAVSKAIVGIAFFELFFWILSTLISAYTLRFYQQNGDLPGYEKIGSSQNIDPDKAAFSMAPHDEEAYAPINMDDHHDDAHDDLSRPYDPDSFGSRPVYEAESSYTPHHTSSPAPHENPFDNSYRTHSSVSPQPGPFADPYAAPSGGPKIYAPPADDYDDGRPAQFPSANYDRTLH</sequence>
<evidence type="ECO:0000313" key="4">
    <source>
        <dbReference type="Proteomes" id="UP000319160"/>
    </source>
</evidence>
<comment type="caution">
    <text evidence="3">The sequence shown here is derived from an EMBL/GenBank/DDBJ whole genome shotgun (WGS) entry which is preliminary data.</text>
</comment>
<name>A0A553I7T9_9PEZI</name>
<dbReference type="Proteomes" id="UP000319160">
    <property type="component" value="Unassembled WGS sequence"/>
</dbReference>
<dbReference type="PANTHER" id="PTHR37451">
    <property type="entry name" value="MARVEL DOMAIN"/>
    <property type="match status" value="1"/>
</dbReference>
<protein>
    <recommendedName>
        <fullName evidence="5">MARVEL domain-containing protein</fullName>
    </recommendedName>
</protein>
<accession>A0A553I7T9</accession>
<feature type="transmembrane region" description="Helical" evidence="2">
    <location>
        <begin position="52"/>
        <end position="70"/>
    </location>
</feature>
<feature type="region of interest" description="Disordered" evidence="1">
    <location>
        <begin position="187"/>
        <end position="291"/>
    </location>
</feature>
<organism evidence="3 4">
    <name type="scientific">Xylaria flabelliformis</name>
    <dbReference type="NCBI Taxonomy" id="2512241"/>
    <lineage>
        <taxon>Eukaryota</taxon>
        <taxon>Fungi</taxon>
        <taxon>Dikarya</taxon>
        <taxon>Ascomycota</taxon>
        <taxon>Pezizomycotina</taxon>
        <taxon>Sordariomycetes</taxon>
        <taxon>Xylariomycetidae</taxon>
        <taxon>Xylariales</taxon>
        <taxon>Xylariaceae</taxon>
        <taxon>Xylaria</taxon>
    </lineage>
</organism>
<keyword evidence="2" id="KW-1133">Transmembrane helix</keyword>
<dbReference type="OrthoDB" id="5284712at2759"/>
<keyword evidence="4" id="KW-1185">Reference proteome</keyword>
<proteinExistence type="predicted"/>
<feature type="transmembrane region" description="Helical" evidence="2">
    <location>
        <begin position="122"/>
        <end position="145"/>
    </location>
</feature>
<feature type="compositionally biased region" description="Polar residues" evidence="1">
    <location>
        <begin position="235"/>
        <end position="247"/>
    </location>
</feature>
<evidence type="ECO:0000313" key="3">
    <source>
        <dbReference type="EMBL" id="TRX96265.1"/>
    </source>
</evidence>
<gene>
    <name evidence="3" type="ORF">FHL15_002989</name>
</gene>
<dbReference type="EMBL" id="VFLP01000012">
    <property type="protein sequence ID" value="TRX96265.1"/>
    <property type="molecule type" value="Genomic_DNA"/>
</dbReference>